<keyword evidence="11" id="KW-1185">Reference proteome</keyword>
<dbReference type="OrthoDB" id="2335338at2759"/>
<gene>
    <name evidence="10" type="ORF">M569_16073</name>
</gene>
<evidence type="ECO:0000256" key="7">
    <source>
        <dbReference type="ARBA" id="ARBA00022840"/>
    </source>
</evidence>
<keyword evidence="6" id="KW-0418">Kinase</keyword>
<evidence type="ECO:0000256" key="8">
    <source>
        <dbReference type="ARBA" id="ARBA00023136"/>
    </source>
</evidence>
<dbReference type="Gene3D" id="1.25.40.10">
    <property type="entry name" value="Tetratricopeptide repeat domain"/>
    <property type="match status" value="1"/>
</dbReference>
<feature type="non-terminal residue" evidence="10">
    <location>
        <position position="234"/>
    </location>
</feature>
<dbReference type="Gene3D" id="1.10.510.10">
    <property type="entry name" value="Transferase(Phosphotransferase) domain 1"/>
    <property type="match status" value="1"/>
</dbReference>
<keyword evidence="2" id="KW-1003">Cell membrane</keyword>
<proteinExistence type="predicted"/>
<dbReference type="PANTHER" id="PTHR45863:SF7">
    <property type="entry name" value="SERINE_THREONINE-PROTEIN KINASE BSK5"/>
    <property type="match status" value="1"/>
</dbReference>
<keyword evidence="3" id="KW-0723">Serine/threonine-protein kinase</keyword>
<accession>S8BWJ2</accession>
<dbReference type="GO" id="GO:0009742">
    <property type="term" value="P:brassinosteroid mediated signaling pathway"/>
    <property type="evidence" value="ECO:0007669"/>
    <property type="project" value="InterPro"/>
</dbReference>
<comment type="caution">
    <text evidence="10">The sequence shown here is derived from an EMBL/GenBank/DDBJ whole genome shotgun (WGS) entry which is preliminary data.</text>
</comment>
<evidence type="ECO:0000256" key="6">
    <source>
        <dbReference type="ARBA" id="ARBA00022777"/>
    </source>
</evidence>
<evidence type="ECO:0000256" key="5">
    <source>
        <dbReference type="ARBA" id="ARBA00022741"/>
    </source>
</evidence>
<dbReference type="GO" id="GO:0004674">
    <property type="term" value="F:protein serine/threonine kinase activity"/>
    <property type="evidence" value="ECO:0007669"/>
    <property type="project" value="UniProtKB-KW"/>
</dbReference>
<evidence type="ECO:0000313" key="10">
    <source>
        <dbReference type="EMBL" id="EPS58739.1"/>
    </source>
</evidence>
<dbReference type="PANTHER" id="PTHR45863">
    <property type="entry name" value="SERINE/THREONINE-PROTEIN KINASE BSK5"/>
    <property type="match status" value="1"/>
</dbReference>
<dbReference type="EMBL" id="AUSU01008940">
    <property type="protein sequence ID" value="EPS58739.1"/>
    <property type="molecule type" value="Genomic_DNA"/>
</dbReference>
<sequence>ALDLIRGNNFQMLIDSCLEGDFSEEDGAKLVLLATCCLQYEQRQRPRVKSLVSSLMSLQKETEVPSYILLGVPRGNSECTPPWVTRMGEACLRMDLETIYELLHKAGYKDDEGFQNELSFQMWTKQMQQTLNFKKEGDAAFRARDFRTAMYSYTQFLDCGTMVSPTICARRCLSCLMNDMPNEALRDAVQLVTISPGWATAFYLQAVSLFILGMENEAQQSLKEATCLETRKNK</sequence>
<evidence type="ECO:0000259" key="9">
    <source>
        <dbReference type="Pfam" id="PF25575"/>
    </source>
</evidence>
<evidence type="ECO:0000256" key="2">
    <source>
        <dbReference type="ARBA" id="ARBA00022475"/>
    </source>
</evidence>
<dbReference type="AlphaFoldDB" id="S8BWJ2"/>
<dbReference type="InterPro" id="IPR058209">
    <property type="entry name" value="TPR_BSK1_C"/>
</dbReference>
<name>S8BWJ2_9LAMI</name>
<feature type="non-terminal residue" evidence="10">
    <location>
        <position position="1"/>
    </location>
</feature>
<keyword evidence="4" id="KW-0808">Transferase</keyword>
<evidence type="ECO:0000256" key="4">
    <source>
        <dbReference type="ARBA" id="ARBA00022679"/>
    </source>
</evidence>
<protein>
    <recommendedName>
        <fullName evidence="9">Serine/threonine-protein kinase BSK1-like TPR repeats domain-containing protein</fullName>
    </recommendedName>
</protein>
<feature type="domain" description="Serine/threonine-protein kinase BSK1-like TPR repeats" evidence="9">
    <location>
        <begin position="89"/>
        <end position="206"/>
    </location>
</feature>
<evidence type="ECO:0000313" key="11">
    <source>
        <dbReference type="Proteomes" id="UP000015453"/>
    </source>
</evidence>
<dbReference type="GO" id="GO:0005524">
    <property type="term" value="F:ATP binding"/>
    <property type="evidence" value="ECO:0007669"/>
    <property type="project" value="UniProtKB-KW"/>
</dbReference>
<keyword evidence="5" id="KW-0547">Nucleotide-binding</keyword>
<dbReference type="Proteomes" id="UP000015453">
    <property type="component" value="Unassembled WGS sequence"/>
</dbReference>
<organism evidence="10 11">
    <name type="scientific">Genlisea aurea</name>
    <dbReference type="NCBI Taxonomy" id="192259"/>
    <lineage>
        <taxon>Eukaryota</taxon>
        <taxon>Viridiplantae</taxon>
        <taxon>Streptophyta</taxon>
        <taxon>Embryophyta</taxon>
        <taxon>Tracheophyta</taxon>
        <taxon>Spermatophyta</taxon>
        <taxon>Magnoliopsida</taxon>
        <taxon>eudicotyledons</taxon>
        <taxon>Gunneridae</taxon>
        <taxon>Pentapetalae</taxon>
        <taxon>asterids</taxon>
        <taxon>lamiids</taxon>
        <taxon>Lamiales</taxon>
        <taxon>Lentibulariaceae</taxon>
        <taxon>Genlisea</taxon>
    </lineage>
</organism>
<dbReference type="SUPFAM" id="SSF48452">
    <property type="entry name" value="TPR-like"/>
    <property type="match status" value="1"/>
</dbReference>
<evidence type="ECO:0000256" key="1">
    <source>
        <dbReference type="ARBA" id="ARBA00004236"/>
    </source>
</evidence>
<keyword evidence="7" id="KW-0067">ATP-binding</keyword>
<dbReference type="InterPro" id="IPR045845">
    <property type="entry name" value="BSK"/>
</dbReference>
<reference evidence="10 11" key="1">
    <citation type="journal article" date="2013" name="BMC Genomics">
        <title>The miniature genome of a carnivorous plant Genlisea aurea contains a low number of genes and short non-coding sequences.</title>
        <authorList>
            <person name="Leushkin E.V."/>
            <person name="Sutormin R.A."/>
            <person name="Nabieva E.R."/>
            <person name="Penin A.A."/>
            <person name="Kondrashov A.S."/>
            <person name="Logacheva M.D."/>
        </authorList>
    </citation>
    <scope>NUCLEOTIDE SEQUENCE [LARGE SCALE GENOMIC DNA]</scope>
</reference>
<dbReference type="Pfam" id="PF25575">
    <property type="entry name" value="TPR_BSK1_C"/>
    <property type="match status" value="1"/>
</dbReference>
<comment type="subcellular location">
    <subcellularLocation>
        <location evidence="1">Cell membrane</location>
    </subcellularLocation>
</comment>
<dbReference type="InterPro" id="IPR011990">
    <property type="entry name" value="TPR-like_helical_dom_sf"/>
</dbReference>
<keyword evidence="8" id="KW-0472">Membrane</keyword>
<dbReference type="GO" id="GO:0005886">
    <property type="term" value="C:plasma membrane"/>
    <property type="evidence" value="ECO:0007669"/>
    <property type="project" value="UniProtKB-SubCell"/>
</dbReference>
<evidence type="ECO:0000256" key="3">
    <source>
        <dbReference type="ARBA" id="ARBA00022527"/>
    </source>
</evidence>